<reference evidence="1" key="1">
    <citation type="submission" date="2021-01" db="EMBL/GenBank/DDBJ databases">
        <title>Whole genome shotgun sequence of Virgisporangium ochraceum NBRC 16418.</title>
        <authorList>
            <person name="Komaki H."/>
            <person name="Tamura T."/>
        </authorList>
    </citation>
    <scope>NUCLEOTIDE SEQUENCE</scope>
    <source>
        <strain evidence="1">NBRC 16418</strain>
    </source>
</reference>
<dbReference type="InterPro" id="IPR036249">
    <property type="entry name" value="Thioredoxin-like_sf"/>
</dbReference>
<evidence type="ECO:0000313" key="2">
    <source>
        <dbReference type="Proteomes" id="UP000635606"/>
    </source>
</evidence>
<organism evidence="1 2">
    <name type="scientific">Virgisporangium ochraceum</name>
    <dbReference type="NCBI Taxonomy" id="65505"/>
    <lineage>
        <taxon>Bacteria</taxon>
        <taxon>Bacillati</taxon>
        <taxon>Actinomycetota</taxon>
        <taxon>Actinomycetes</taxon>
        <taxon>Micromonosporales</taxon>
        <taxon>Micromonosporaceae</taxon>
        <taxon>Virgisporangium</taxon>
    </lineage>
</organism>
<accession>A0A8J3ZPW1</accession>
<dbReference type="InterPro" id="IPR010296">
    <property type="entry name" value="DUF899_thioredox"/>
</dbReference>
<dbReference type="AlphaFoldDB" id="A0A8J3ZPW1"/>
<dbReference type="SUPFAM" id="SSF52833">
    <property type="entry name" value="Thioredoxin-like"/>
    <property type="match status" value="1"/>
</dbReference>
<evidence type="ECO:0000313" key="1">
    <source>
        <dbReference type="EMBL" id="GIJ65391.1"/>
    </source>
</evidence>
<dbReference type="Pfam" id="PF05988">
    <property type="entry name" value="DUF899"/>
    <property type="match status" value="1"/>
</dbReference>
<keyword evidence="2" id="KW-1185">Reference proteome</keyword>
<proteinExistence type="predicted"/>
<evidence type="ECO:0008006" key="3">
    <source>
        <dbReference type="Google" id="ProtNLM"/>
    </source>
</evidence>
<gene>
    <name evidence="1" type="ORF">Voc01_003080</name>
</gene>
<dbReference type="Proteomes" id="UP000635606">
    <property type="component" value="Unassembled WGS sequence"/>
</dbReference>
<sequence length="254" mass="29183">MDMEIVDRETWTDARKNLLAKEKAFTRTRDELNAERRRMPVVRIDEDYRFTGPTGAALTLDDLFEGRRQLVVYHAMWLDDARRACPSCSCFLDQIGHLAHLNARDTTFAAISRGPYDEIAAFKQRMEWTFPWYSSRGSDFNYDFHVTFDESVAPISYNYLTLPELADRGFSLDGWEQPFDLHGLSCFLRHDGSVFHTYSAYARGTDNLGFLSDLLDVTYLGRQEEWEEPKGRATALGAGAGSPTLRYHDEYVTS</sequence>
<name>A0A8J3ZPW1_9ACTN</name>
<comment type="caution">
    <text evidence="1">The sequence shown here is derived from an EMBL/GenBank/DDBJ whole genome shotgun (WGS) entry which is preliminary data.</text>
</comment>
<protein>
    <recommendedName>
        <fullName evidence="3">CalU12 protein</fullName>
    </recommendedName>
</protein>
<dbReference type="EMBL" id="BOPH01000003">
    <property type="protein sequence ID" value="GIJ65391.1"/>
    <property type="molecule type" value="Genomic_DNA"/>
</dbReference>